<comment type="similarity">
    <text evidence="2">Belongs to the class-I pyridoxal-phosphate-dependent aminotransferase family.</text>
</comment>
<dbReference type="KEGG" id="mhw:ACT01_13500"/>
<organism evidence="9 10">
    <name type="scientific">Megasphaera hexanoica</name>
    <dbReference type="NCBI Taxonomy" id="1675036"/>
    <lineage>
        <taxon>Bacteria</taxon>
        <taxon>Bacillati</taxon>
        <taxon>Bacillota</taxon>
        <taxon>Negativicutes</taxon>
        <taxon>Veillonellales</taxon>
        <taxon>Veillonellaceae</taxon>
        <taxon>Megasphaera</taxon>
    </lineage>
</organism>
<comment type="subunit">
    <text evidence="3">Homodimer.</text>
</comment>
<evidence type="ECO:0000256" key="1">
    <source>
        <dbReference type="ARBA" id="ARBA00001933"/>
    </source>
</evidence>
<dbReference type="InterPro" id="IPR004839">
    <property type="entry name" value="Aminotransferase_I/II_large"/>
</dbReference>
<dbReference type="InterPro" id="IPR015424">
    <property type="entry name" value="PyrdxlP-dep_Trfase"/>
</dbReference>
<evidence type="ECO:0000313" key="11">
    <source>
        <dbReference type="Proteomes" id="UP001605989"/>
    </source>
</evidence>
<name>A0A848BW35_9FIRM</name>
<dbReference type="RefSeq" id="WP_059076606.1">
    <property type="nucleotide sequence ID" value="NZ_CP011940.1"/>
</dbReference>
<dbReference type="InterPro" id="IPR015421">
    <property type="entry name" value="PyrdxlP-dep_Trfase_major"/>
</dbReference>
<sequence length="401" mass="44513">MTQFSKRWSDPALVATCDVMDRLFQPMTAADGIAFSIGSPAVEALPVDALREISQDVFRRDGRGIEALAYGTKMGIRDLREIIASELLAPKGVHTSADNILITAGGLETMKLLCDIFLDPGDVILVESPTFVHCVMIFQIFNAVCIPCQMDNDGLIMEDVEAKIQKYHPKMIYTVPTFQNPTGVTLSQDRRQKLAELAAKYDVIVIEDDPYRDIRFQGKDLLPIKTFDEAGKVVLANSFSKIFSPGSRLGYVVAPDDIMDKIAYAKVATNSHSSKISEVLAAEFFKRGYFPDHLKRICAIYRERCAAMMEALDAYFPEGTKHTYPDGGLFTWAELPGDIDTTELLKETMDKLHISFVAGRGFYVEGGDAGKNCMRISFGAVPPDKIYTGIKRLGDYIKTKL</sequence>
<gene>
    <name evidence="8" type="ORF">ACGTZG_13115</name>
    <name evidence="9" type="ORF">HF872_01350</name>
</gene>
<reference evidence="8 11" key="2">
    <citation type="submission" date="2024-10" db="EMBL/GenBank/DDBJ databases">
        <authorList>
            <person name="Sang B.-I."/>
            <person name="Prabhaharan D."/>
        </authorList>
    </citation>
    <scope>NUCLEOTIDE SEQUENCE [LARGE SCALE GENOMIC DNA]</scope>
    <source>
        <strain evidence="8 11">MH</strain>
    </source>
</reference>
<evidence type="ECO:0000259" key="7">
    <source>
        <dbReference type="Pfam" id="PF00155"/>
    </source>
</evidence>
<evidence type="ECO:0000313" key="8">
    <source>
        <dbReference type="EMBL" id="MFG6274124.1"/>
    </source>
</evidence>
<dbReference type="EMBL" id="JABAFG010000002">
    <property type="protein sequence ID" value="NME27277.1"/>
    <property type="molecule type" value="Genomic_DNA"/>
</dbReference>
<comment type="cofactor">
    <cofactor evidence="1">
        <name>pyridoxal 5'-phosphate</name>
        <dbReference type="ChEBI" id="CHEBI:597326"/>
    </cofactor>
</comment>
<dbReference type="FunFam" id="3.40.640.10:FF:000053">
    <property type="entry name" value="Aminotransferase, class I"/>
    <property type="match status" value="1"/>
</dbReference>
<feature type="domain" description="Aminotransferase class I/classII large" evidence="7">
    <location>
        <begin position="33"/>
        <end position="392"/>
    </location>
</feature>
<dbReference type="PANTHER" id="PTHR42790:SF19">
    <property type="entry name" value="KYNURENINE_ALPHA-AMINOADIPATE AMINOTRANSFERASE, MITOCHONDRIAL"/>
    <property type="match status" value="1"/>
</dbReference>
<accession>A0A848BW35</accession>
<dbReference type="GO" id="GO:0030170">
    <property type="term" value="F:pyridoxal phosphate binding"/>
    <property type="evidence" value="ECO:0007669"/>
    <property type="project" value="InterPro"/>
</dbReference>
<comment type="caution">
    <text evidence="9">The sequence shown here is derived from an EMBL/GenBank/DDBJ whole genome shotgun (WGS) entry which is preliminary data.</text>
</comment>
<dbReference type="Proteomes" id="UP001605989">
    <property type="component" value="Unassembled WGS sequence"/>
</dbReference>
<keyword evidence="5 9" id="KW-0808">Transferase</keyword>
<evidence type="ECO:0000256" key="5">
    <source>
        <dbReference type="ARBA" id="ARBA00022679"/>
    </source>
</evidence>
<evidence type="ECO:0000256" key="2">
    <source>
        <dbReference type="ARBA" id="ARBA00007441"/>
    </source>
</evidence>
<dbReference type="Pfam" id="PF00155">
    <property type="entry name" value="Aminotran_1_2"/>
    <property type="match status" value="1"/>
</dbReference>
<keyword evidence="11" id="KW-1185">Reference proteome</keyword>
<dbReference type="CDD" id="cd00609">
    <property type="entry name" value="AAT_like"/>
    <property type="match status" value="1"/>
</dbReference>
<dbReference type="EMBL" id="JBIEKR010000014">
    <property type="protein sequence ID" value="MFG6274124.1"/>
    <property type="molecule type" value="Genomic_DNA"/>
</dbReference>
<proteinExistence type="inferred from homology"/>
<reference evidence="9 10" key="1">
    <citation type="submission" date="2020-04" db="EMBL/GenBank/DDBJ databases">
        <authorList>
            <person name="Hitch T.C.A."/>
            <person name="Wylensek D."/>
            <person name="Clavel T."/>
        </authorList>
    </citation>
    <scope>NUCLEOTIDE SEQUENCE [LARGE SCALE GENOMIC DNA]</scope>
    <source>
        <strain evidence="9 10">Oil-RF-744-FAT-WT-6-1</strain>
    </source>
</reference>
<evidence type="ECO:0000313" key="9">
    <source>
        <dbReference type="EMBL" id="NME27277.1"/>
    </source>
</evidence>
<dbReference type="Gene3D" id="3.40.640.10">
    <property type="entry name" value="Type I PLP-dependent aspartate aminotransferase-like (Major domain)"/>
    <property type="match status" value="1"/>
</dbReference>
<evidence type="ECO:0000313" key="10">
    <source>
        <dbReference type="Proteomes" id="UP000591071"/>
    </source>
</evidence>
<evidence type="ECO:0000256" key="3">
    <source>
        <dbReference type="ARBA" id="ARBA00011738"/>
    </source>
</evidence>
<dbReference type="InterPro" id="IPR015422">
    <property type="entry name" value="PyrdxlP-dep_Trfase_small"/>
</dbReference>
<dbReference type="Gene3D" id="3.90.1150.10">
    <property type="entry name" value="Aspartate Aminotransferase, domain 1"/>
    <property type="match status" value="1"/>
</dbReference>
<keyword evidence="6" id="KW-0663">Pyridoxal phosphate</keyword>
<dbReference type="GO" id="GO:1901605">
    <property type="term" value="P:alpha-amino acid metabolic process"/>
    <property type="evidence" value="ECO:0007669"/>
    <property type="project" value="TreeGrafter"/>
</dbReference>
<dbReference type="InterPro" id="IPR050859">
    <property type="entry name" value="Class-I_PLP-dep_aminotransf"/>
</dbReference>
<evidence type="ECO:0000256" key="4">
    <source>
        <dbReference type="ARBA" id="ARBA00022576"/>
    </source>
</evidence>
<dbReference type="GO" id="GO:0008483">
    <property type="term" value="F:transaminase activity"/>
    <property type="evidence" value="ECO:0007669"/>
    <property type="project" value="UniProtKB-KW"/>
</dbReference>
<dbReference type="AlphaFoldDB" id="A0A848BW35"/>
<protein>
    <submittedName>
        <fullName evidence="9">PLP-dependent aminotransferase family protein</fullName>
    </submittedName>
</protein>
<dbReference type="SUPFAM" id="SSF53383">
    <property type="entry name" value="PLP-dependent transferases"/>
    <property type="match status" value="1"/>
</dbReference>
<evidence type="ECO:0000256" key="6">
    <source>
        <dbReference type="ARBA" id="ARBA00022898"/>
    </source>
</evidence>
<dbReference type="OrthoDB" id="9802328at2"/>
<keyword evidence="4 9" id="KW-0032">Aminotransferase</keyword>
<dbReference type="Proteomes" id="UP000591071">
    <property type="component" value="Unassembled WGS sequence"/>
</dbReference>
<dbReference type="PANTHER" id="PTHR42790">
    <property type="entry name" value="AMINOTRANSFERASE"/>
    <property type="match status" value="1"/>
</dbReference>